<proteinExistence type="predicted"/>
<evidence type="ECO:0000313" key="2">
    <source>
        <dbReference type="EMBL" id="TVO70902.1"/>
    </source>
</evidence>
<dbReference type="RefSeq" id="WP_144360039.1">
    <property type="nucleotide sequence ID" value="NZ_VMNH01000023.1"/>
</dbReference>
<sequence length="79" mass="8902">MAEKKPTEEKQPSEAKSLTHAEVAKLVKREVPILDKETGKPTDKTREIAVKGDEVLSFKEYDDHVIVVTKDGKKLRGEK</sequence>
<evidence type="ECO:0000313" key="3">
    <source>
        <dbReference type="Proteomes" id="UP000316649"/>
    </source>
</evidence>
<organism evidence="2 3">
    <name type="scientific">Sedimenticola selenatireducens</name>
    <dbReference type="NCBI Taxonomy" id="191960"/>
    <lineage>
        <taxon>Bacteria</taxon>
        <taxon>Pseudomonadati</taxon>
        <taxon>Pseudomonadota</taxon>
        <taxon>Gammaproteobacteria</taxon>
        <taxon>Chromatiales</taxon>
        <taxon>Sedimenticolaceae</taxon>
        <taxon>Sedimenticola</taxon>
    </lineage>
</organism>
<evidence type="ECO:0000256" key="1">
    <source>
        <dbReference type="SAM" id="MobiDB-lite"/>
    </source>
</evidence>
<dbReference type="AlphaFoldDB" id="A0A557S0D9"/>
<accession>A0A557S0D9</accession>
<dbReference type="Proteomes" id="UP000316649">
    <property type="component" value="Unassembled WGS sequence"/>
</dbReference>
<comment type="caution">
    <text evidence="2">The sequence shown here is derived from an EMBL/GenBank/DDBJ whole genome shotgun (WGS) entry which is preliminary data.</text>
</comment>
<keyword evidence="3" id="KW-1185">Reference proteome</keyword>
<gene>
    <name evidence="2" type="ORF">FHP88_15725</name>
</gene>
<protein>
    <submittedName>
        <fullName evidence="2">Uncharacterized protein</fullName>
    </submittedName>
</protein>
<reference evidence="2 3" key="1">
    <citation type="submission" date="2019-07" db="EMBL/GenBank/DDBJ databases">
        <title>The pathways for chlorine oxyanion respiration interact through the shared metabolite chlorate.</title>
        <authorList>
            <person name="Barnum T.P."/>
            <person name="Cheng Y."/>
            <person name="Hill K.A."/>
            <person name="Lucas L.N."/>
            <person name="Carlson H.K."/>
            <person name="Coates J.D."/>
        </authorList>
    </citation>
    <scope>NUCLEOTIDE SEQUENCE [LARGE SCALE GENOMIC DNA]</scope>
    <source>
        <strain evidence="2 3">BK-1</strain>
    </source>
</reference>
<feature type="region of interest" description="Disordered" evidence="1">
    <location>
        <begin position="1"/>
        <end position="21"/>
    </location>
</feature>
<name>A0A557S0D9_9GAMM</name>
<dbReference type="EMBL" id="VMNH01000023">
    <property type="protein sequence ID" value="TVO70902.1"/>
    <property type="molecule type" value="Genomic_DNA"/>
</dbReference>